<evidence type="ECO:0000313" key="8">
    <source>
        <dbReference type="EMBL" id="KAJ8465076.1"/>
    </source>
</evidence>
<dbReference type="Pfam" id="PF12498">
    <property type="entry name" value="bZIP_C"/>
    <property type="match status" value="1"/>
</dbReference>
<evidence type="ECO:0000256" key="2">
    <source>
        <dbReference type="ARBA" id="ARBA00023015"/>
    </source>
</evidence>
<dbReference type="PANTHER" id="PTHR46408">
    <property type="entry name" value="BASIC LEUCINE ZIPPER 63"/>
    <property type="match status" value="1"/>
</dbReference>
<accession>A0AAV8P4C2</accession>
<comment type="caution">
    <text evidence="8">The sequence shown here is derived from an EMBL/GenBank/DDBJ whole genome shotgun (WGS) entry which is preliminary data.</text>
</comment>
<dbReference type="Proteomes" id="UP001222027">
    <property type="component" value="Unassembled WGS sequence"/>
</dbReference>
<name>A0AAV8P4C2_ENSVE</name>
<reference evidence="8 9" key="1">
    <citation type="submission" date="2022-12" db="EMBL/GenBank/DDBJ databases">
        <title>Chromosome-scale assembly of the Ensete ventricosum genome.</title>
        <authorList>
            <person name="Dussert Y."/>
            <person name="Stocks J."/>
            <person name="Wendawek A."/>
            <person name="Woldeyes F."/>
            <person name="Nichols R.A."/>
            <person name="Borrell J.S."/>
        </authorList>
    </citation>
    <scope>NUCLEOTIDE SEQUENCE [LARGE SCALE GENOMIC DNA]</scope>
    <source>
        <strain evidence="9">cv. Maze</strain>
        <tissue evidence="8">Seeds</tissue>
    </source>
</reference>
<dbReference type="Gene3D" id="1.20.5.170">
    <property type="match status" value="1"/>
</dbReference>
<evidence type="ECO:0000259" key="7">
    <source>
        <dbReference type="PROSITE" id="PS50217"/>
    </source>
</evidence>
<evidence type="ECO:0000256" key="1">
    <source>
        <dbReference type="ARBA" id="ARBA00004123"/>
    </source>
</evidence>
<dbReference type="InterPro" id="IPR045314">
    <property type="entry name" value="bZIP_plant_GBF1"/>
</dbReference>
<keyword evidence="9" id="KW-1185">Reference proteome</keyword>
<dbReference type="SMART" id="SM00338">
    <property type="entry name" value="BRLZ"/>
    <property type="match status" value="1"/>
</dbReference>
<dbReference type="GO" id="GO:0005634">
    <property type="term" value="C:nucleus"/>
    <property type="evidence" value="ECO:0007669"/>
    <property type="project" value="UniProtKB-SubCell"/>
</dbReference>
<evidence type="ECO:0000256" key="3">
    <source>
        <dbReference type="ARBA" id="ARBA00023125"/>
    </source>
</evidence>
<dbReference type="Pfam" id="PF00170">
    <property type="entry name" value="bZIP_1"/>
    <property type="match status" value="1"/>
</dbReference>
<keyword evidence="2" id="KW-0805">Transcription regulation</keyword>
<sequence length="445" mass="47428">MDRVFSADEIADSFWAAFPASAGLPSPAGAAMSRCPSEWYLEKFLEEAAACSAPSPNPSLNANQNNCNMTPDPPSAVSSASNPDAGPNLAPDPSASSSTAGSNFCGPHRASGRVGNGEVVEIKDPFGPPAAVDPRNYQALLKQKLDMICAAVAISRSSSVNPQNSASVADSRSPISDASQFGSQVPVMALSILQNSGTLGKPATSGSSRDLSDDDDDDDDELEGEAETNENMDPAERRRMRRMLSNRESARRSRRRKQAHLSELEGQVSELKIENSALLKRLTDINQKYGDAAVGNRILKADVETLRAKVKMAEETVKRVTGVCPLYPIISDMSNISLPFNGSSCDATSNIIIPVQDDTNHFFHVSAYDQRTNSRLPDIGIPPPVEDAVHGAVAAGETARAASMQQADSLEHPHKRILGGLNSSLQWDSAAWDPKTSVTGKKNQG</sequence>
<dbReference type="AlphaFoldDB" id="A0AAV8P4C2"/>
<dbReference type="FunFam" id="1.20.5.170:FF:000020">
    <property type="entry name" value="BZIP transcription factor"/>
    <property type="match status" value="1"/>
</dbReference>
<proteinExistence type="predicted"/>
<evidence type="ECO:0000256" key="6">
    <source>
        <dbReference type="SAM" id="MobiDB-lite"/>
    </source>
</evidence>
<dbReference type="PROSITE" id="PS50217">
    <property type="entry name" value="BZIP"/>
    <property type="match status" value="1"/>
</dbReference>
<feature type="domain" description="BZIP" evidence="7">
    <location>
        <begin position="236"/>
        <end position="288"/>
    </location>
</feature>
<dbReference type="CDD" id="cd14702">
    <property type="entry name" value="bZIP_plant_GBF1"/>
    <property type="match status" value="1"/>
</dbReference>
<feature type="compositionally biased region" description="Acidic residues" evidence="6">
    <location>
        <begin position="212"/>
        <end position="230"/>
    </location>
</feature>
<keyword evidence="3" id="KW-0238">DNA-binding</keyword>
<dbReference type="InterPro" id="IPR020983">
    <property type="entry name" value="Basic_leucine-zipper_C"/>
</dbReference>
<evidence type="ECO:0000256" key="5">
    <source>
        <dbReference type="ARBA" id="ARBA00023242"/>
    </source>
</evidence>
<feature type="region of interest" description="Disordered" evidence="6">
    <location>
        <begin position="244"/>
        <end position="263"/>
    </location>
</feature>
<dbReference type="PANTHER" id="PTHR46408:SF10">
    <property type="entry name" value="BASIC LEUCINE ZIPPER 63"/>
    <property type="match status" value="1"/>
</dbReference>
<organism evidence="8 9">
    <name type="scientific">Ensete ventricosum</name>
    <name type="common">Abyssinian banana</name>
    <name type="synonym">Musa ensete</name>
    <dbReference type="NCBI Taxonomy" id="4639"/>
    <lineage>
        <taxon>Eukaryota</taxon>
        <taxon>Viridiplantae</taxon>
        <taxon>Streptophyta</taxon>
        <taxon>Embryophyta</taxon>
        <taxon>Tracheophyta</taxon>
        <taxon>Spermatophyta</taxon>
        <taxon>Magnoliopsida</taxon>
        <taxon>Liliopsida</taxon>
        <taxon>Zingiberales</taxon>
        <taxon>Musaceae</taxon>
        <taxon>Ensete</taxon>
    </lineage>
</organism>
<dbReference type="GO" id="GO:0003700">
    <property type="term" value="F:DNA-binding transcription factor activity"/>
    <property type="evidence" value="ECO:0007669"/>
    <property type="project" value="InterPro"/>
</dbReference>
<keyword evidence="5" id="KW-0539">Nucleus</keyword>
<feature type="compositionally biased region" description="Polar residues" evidence="6">
    <location>
        <begin position="197"/>
        <end position="209"/>
    </location>
</feature>
<feature type="region of interest" description="Disordered" evidence="6">
    <location>
        <begin position="62"/>
        <end position="110"/>
    </location>
</feature>
<dbReference type="PROSITE" id="PS00036">
    <property type="entry name" value="BZIP_BASIC"/>
    <property type="match status" value="1"/>
</dbReference>
<dbReference type="SUPFAM" id="SSF57959">
    <property type="entry name" value="Leucine zipper domain"/>
    <property type="match status" value="1"/>
</dbReference>
<evidence type="ECO:0000256" key="4">
    <source>
        <dbReference type="ARBA" id="ARBA00023163"/>
    </source>
</evidence>
<feature type="region of interest" description="Disordered" evidence="6">
    <location>
        <begin position="197"/>
        <end position="238"/>
    </location>
</feature>
<dbReference type="InterPro" id="IPR046347">
    <property type="entry name" value="bZIP_sf"/>
</dbReference>
<dbReference type="EMBL" id="JAQQAF010000008">
    <property type="protein sequence ID" value="KAJ8465076.1"/>
    <property type="molecule type" value="Genomic_DNA"/>
</dbReference>
<evidence type="ECO:0000313" key="9">
    <source>
        <dbReference type="Proteomes" id="UP001222027"/>
    </source>
</evidence>
<protein>
    <recommendedName>
        <fullName evidence="7">BZIP domain-containing protein</fullName>
    </recommendedName>
</protein>
<dbReference type="InterPro" id="IPR004827">
    <property type="entry name" value="bZIP"/>
</dbReference>
<gene>
    <name evidence="8" type="ORF">OPV22_027628</name>
</gene>
<dbReference type="GO" id="GO:0003677">
    <property type="term" value="F:DNA binding"/>
    <property type="evidence" value="ECO:0007669"/>
    <property type="project" value="UniProtKB-KW"/>
</dbReference>
<keyword evidence="4" id="KW-0804">Transcription</keyword>
<comment type="subcellular location">
    <subcellularLocation>
        <location evidence="1">Nucleus</location>
    </subcellularLocation>
</comment>